<accession>A0A5B2VSM8</accession>
<comment type="caution">
    <text evidence="2">The sequence shown here is derived from an EMBL/GenBank/DDBJ whole genome shotgun (WGS) entry which is preliminary data.</text>
</comment>
<feature type="domain" description="Glyoxalase/fosfomycin resistance/dioxygenase" evidence="1">
    <location>
        <begin position="11"/>
        <end position="135"/>
    </location>
</feature>
<dbReference type="Gene3D" id="3.10.180.10">
    <property type="entry name" value="2,3-Dihydroxybiphenyl 1,2-Dioxygenase, domain 1"/>
    <property type="match status" value="1"/>
</dbReference>
<dbReference type="PANTHER" id="PTHR33990">
    <property type="entry name" value="PROTEIN YJDN-RELATED"/>
    <property type="match status" value="1"/>
</dbReference>
<dbReference type="InterPro" id="IPR029068">
    <property type="entry name" value="Glyas_Bleomycin-R_OHBP_Dase"/>
</dbReference>
<keyword evidence="3" id="KW-1185">Reference proteome</keyword>
<dbReference type="SUPFAM" id="SSF54593">
    <property type="entry name" value="Glyoxalase/Bleomycin resistance protein/Dihydroxybiphenyl dioxygenase"/>
    <property type="match status" value="1"/>
</dbReference>
<dbReference type="InterPro" id="IPR028973">
    <property type="entry name" value="PhnB-like"/>
</dbReference>
<reference evidence="2 3" key="2">
    <citation type="submission" date="2019-09" db="EMBL/GenBank/DDBJ databases">
        <authorList>
            <person name="Jin C."/>
        </authorList>
    </citation>
    <scope>NUCLEOTIDE SEQUENCE [LARGE SCALE GENOMIC DNA]</scope>
    <source>
        <strain evidence="2 3">BN140078</strain>
    </source>
</reference>
<gene>
    <name evidence="2" type="ORF">F0L74_09655</name>
</gene>
<dbReference type="PANTHER" id="PTHR33990:SF1">
    <property type="entry name" value="PROTEIN YJDN"/>
    <property type="match status" value="1"/>
</dbReference>
<sequence>MVNTDIYLHFNGQCEQAFEFYRSIFGGEFITRQRYGDMAGGDKMNAADQDRIIHVSLSITPATTLMGSDLPSGDDHNFTLGSNFHICLQAETEKEADKLFQLLSKDGKVEMPMSKTFWGAYFGMAADQFGVHWMISYNSVKPNQA</sequence>
<reference evidence="2 3" key="1">
    <citation type="submission" date="2019-09" db="EMBL/GenBank/DDBJ databases">
        <title>Chitinophaga ginsengihumi sp. nov., isolated from soil of ginseng rhizosphere.</title>
        <authorList>
            <person name="Lee J."/>
        </authorList>
    </citation>
    <scope>NUCLEOTIDE SEQUENCE [LARGE SCALE GENOMIC DNA]</scope>
    <source>
        <strain evidence="2 3">BN140078</strain>
    </source>
</reference>
<protein>
    <submittedName>
        <fullName evidence="2">VOC family protein</fullName>
    </submittedName>
</protein>
<organism evidence="2 3">
    <name type="scientific">Chitinophaga agrisoli</name>
    <dbReference type="NCBI Taxonomy" id="2607653"/>
    <lineage>
        <taxon>Bacteria</taxon>
        <taxon>Pseudomonadati</taxon>
        <taxon>Bacteroidota</taxon>
        <taxon>Chitinophagia</taxon>
        <taxon>Chitinophagales</taxon>
        <taxon>Chitinophagaceae</taxon>
        <taxon>Chitinophaga</taxon>
    </lineage>
</organism>
<dbReference type="Proteomes" id="UP000324611">
    <property type="component" value="Unassembled WGS sequence"/>
</dbReference>
<dbReference type="CDD" id="cd06588">
    <property type="entry name" value="PhnB_like"/>
    <property type="match status" value="1"/>
</dbReference>
<dbReference type="RefSeq" id="WP_149837658.1">
    <property type="nucleotide sequence ID" value="NZ_VUOC01000002.1"/>
</dbReference>
<evidence type="ECO:0000313" key="3">
    <source>
        <dbReference type="Proteomes" id="UP000324611"/>
    </source>
</evidence>
<name>A0A5B2VSM8_9BACT</name>
<evidence type="ECO:0000259" key="1">
    <source>
        <dbReference type="Pfam" id="PF00903"/>
    </source>
</evidence>
<evidence type="ECO:0000313" key="2">
    <source>
        <dbReference type="EMBL" id="KAA2242783.1"/>
    </source>
</evidence>
<dbReference type="Pfam" id="PF00903">
    <property type="entry name" value="Glyoxalase"/>
    <property type="match status" value="1"/>
</dbReference>
<dbReference type="EMBL" id="VUOC01000002">
    <property type="protein sequence ID" value="KAA2242783.1"/>
    <property type="molecule type" value="Genomic_DNA"/>
</dbReference>
<dbReference type="InterPro" id="IPR004360">
    <property type="entry name" value="Glyas_Fos-R_dOase_dom"/>
</dbReference>
<dbReference type="AlphaFoldDB" id="A0A5B2VSM8"/>
<proteinExistence type="predicted"/>